<dbReference type="EMBL" id="SDHZ01000001">
    <property type="protein sequence ID" value="RXK85742.1"/>
    <property type="molecule type" value="Genomic_DNA"/>
</dbReference>
<accession>A0A4Q1D8S3</accession>
<evidence type="ECO:0000313" key="2">
    <source>
        <dbReference type="Proteomes" id="UP000290545"/>
    </source>
</evidence>
<dbReference type="AlphaFoldDB" id="A0A4Q1D8S3"/>
<sequence>MELDKYEFTEERRYLSYGFWSDGPKGRIAKVVQFIRLRHLNTEAYNLVLGDKNEEEDQIDSFINTNNNDRDKVLATVANIAAAFMKRRPNAAIFFAGNTTARNRLYRMGISRILREIELSYTLKGFRNGQWEPFQANTEYIAYLLECKY</sequence>
<dbReference type="RefSeq" id="WP_129001494.1">
    <property type="nucleotide sequence ID" value="NZ_SDHZ01000001.1"/>
</dbReference>
<keyword evidence="2" id="KW-1185">Reference proteome</keyword>
<evidence type="ECO:0000313" key="1">
    <source>
        <dbReference type="EMBL" id="RXK85742.1"/>
    </source>
</evidence>
<organism evidence="1 2">
    <name type="scientific">Filimonas effusa</name>
    <dbReference type="NCBI Taxonomy" id="2508721"/>
    <lineage>
        <taxon>Bacteria</taxon>
        <taxon>Pseudomonadati</taxon>
        <taxon>Bacteroidota</taxon>
        <taxon>Chitinophagia</taxon>
        <taxon>Chitinophagales</taxon>
        <taxon>Chitinophagaceae</taxon>
        <taxon>Filimonas</taxon>
    </lineage>
</organism>
<protein>
    <submittedName>
        <fullName evidence="1">Uncharacterized protein</fullName>
    </submittedName>
</protein>
<name>A0A4Q1D8S3_9BACT</name>
<dbReference type="Pfam" id="PF22028">
    <property type="entry name" value="DUF6934"/>
    <property type="match status" value="1"/>
</dbReference>
<comment type="caution">
    <text evidence="1">The sequence shown here is derived from an EMBL/GenBank/DDBJ whole genome shotgun (WGS) entry which is preliminary data.</text>
</comment>
<gene>
    <name evidence="1" type="ORF">ESB13_02705</name>
</gene>
<dbReference type="Proteomes" id="UP000290545">
    <property type="component" value="Unassembled WGS sequence"/>
</dbReference>
<reference evidence="1 2" key="1">
    <citation type="submission" date="2019-01" db="EMBL/GenBank/DDBJ databases">
        <title>Filimonas sp. strain TTM-71.</title>
        <authorList>
            <person name="Chen W.-M."/>
        </authorList>
    </citation>
    <scope>NUCLEOTIDE SEQUENCE [LARGE SCALE GENOMIC DNA]</scope>
    <source>
        <strain evidence="1 2">TTM-71</strain>
    </source>
</reference>
<dbReference type="OrthoDB" id="1343312at2"/>
<dbReference type="InterPro" id="IPR053865">
    <property type="entry name" value="DUF6934"/>
</dbReference>
<proteinExistence type="predicted"/>